<feature type="transmembrane region" description="Helical" evidence="7">
    <location>
        <begin position="30"/>
        <end position="50"/>
    </location>
</feature>
<dbReference type="EMBL" id="WNHB01000016">
    <property type="protein sequence ID" value="MTT32435.1"/>
    <property type="molecule type" value="Genomic_DNA"/>
</dbReference>
<dbReference type="InterPro" id="IPR007353">
    <property type="entry name" value="DUF421"/>
</dbReference>
<evidence type="ECO:0000313" key="9">
    <source>
        <dbReference type="EMBL" id="MTT32435.1"/>
    </source>
</evidence>
<keyword evidence="3" id="KW-1003">Cell membrane</keyword>
<dbReference type="Pfam" id="PF04239">
    <property type="entry name" value="DUF421"/>
    <property type="match status" value="1"/>
</dbReference>
<name>A0A6N8CTW2_9BACI</name>
<dbReference type="Gene3D" id="3.30.240.20">
    <property type="entry name" value="bsu07140 like domains"/>
    <property type="match status" value="2"/>
</dbReference>
<keyword evidence="6 7" id="KW-0472">Membrane</keyword>
<dbReference type="OrthoDB" id="1682423at2"/>
<feature type="domain" description="YetF C-terminal" evidence="8">
    <location>
        <begin position="77"/>
        <end position="194"/>
    </location>
</feature>
<dbReference type="InterPro" id="IPR023090">
    <property type="entry name" value="UPF0702_alpha/beta_dom_sf"/>
</dbReference>
<protein>
    <submittedName>
        <fullName evidence="9">DUF421 domain-containing protein</fullName>
    </submittedName>
</protein>
<proteinExistence type="inferred from homology"/>
<evidence type="ECO:0000256" key="3">
    <source>
        <dbReference type="ARBA" id="ARBA00022475"/>
    </source>
</evidence>
<dbReference type="AlphaFoldDB" id="A0A6N8CTW2"/>
<dbReference type="PANTHER" id="PTHR34582:SF6">
    <property type="entry name" value="UPF0702 TRANSMEMBRANE PROTEIN YCAP"/>
    <property type="match status" value="1"/>
</dbReference>
<reference evidence="9 10" key="1">
    <citation type="submission" date="2019-11" db="EMBL/GenBank/DDBJ databases">
        <title>Terrilactibacillus tamarindus sp. nov. BCM23-1 isolated from bark of Tamarindus indica.</title>
        <authorList>
            <person name="Kingkaew E."/>
            <person name="Tanasupawat S."/>
        </authorList>
    </citation>
    <scope>NUCLEOTIDE SEQUENCE [LARGE SCALE GENOMIC DNA]</scope>
    <source>
        <strain evidence="9 10">BCM23-1</strain>
    </source>
</reference>
<keyword evidence="5 7" id="KW-1133">Transmembrane helix</keyword>
<sequence length="210" mass="24306">MPTIILRTVFMFIMIAIVIRFSGKKQLKDCSLLDLVMVLMVTELAIISITNPLQPLLTMIAPIFIIILLRSVILFVFSKKVSFKEAVLVDHGEVNSKELSRQKMTFDDLMTQLQRHNIRNIQDVEFAILEPNGQLSITPNSRQSSNKQQDTMPFPLIINGKVQEDNLKKIHQTSLWLRQELRKLGYRDIKEIAYLVMDDKGTFYMDLNHD</sequence>
<dbReference type="Proteomes" id="UP000440978">
    <property type="component" value="Unassembled WGS sequence"/>
</dbReference>
<evidence type="ECO:0000256" key="6">
    <source>
        <dbReference type="ARBA" id="ARBA00023136"/>
    </source>
</evidence>
<dbReference type="GO" id="GO:0005886">
    <property type="term" value="C:plasma membrane"/>
    <property type="evidence" value="ECO:0007669"/>
    <property type="project" value="UniProtKB-SubCell"/>
</dbReference>
<comment type="caution">
    <text evidence="9">The sequence shown here is derived from an EMBL/GenBank/DDBJ whole genome shotgun (WGS) entry which is preliminary data.</text>
</comment>
<evidence type="ECO:0000313" key="10">
    <source>
        <dbReference type="Proteomes" id="UP000440978"/>
    </source>
</evidence>
<keyword evidence="10" id="KW-1185">Reference proteome</keyword>
<organism evidence="9 10">
    <name type="scientific">Terrilactibacillus tamarindi</name>
    <dbReference type="NCBI Taxonomy" id="2599694"/>
    <lineage>
        <taxon>Bacteria</taxon>
        <taxon>Bacillati</taxon>
        <taxon>Bacillota</taxon>
        <taxon>Bacilli</taxon>
        <taxon>Bacillales</taxon>
        <taxon>Bacillaceae</taxon>
        <taxon>Terrilactibacillus</taxon>
    </lineage>
</organism>
<dbReference type="RefSeq" id="WP_155219540.1">
    <property type="nucleotide sequence ID" value="NZ_WNHB01000016.1"/>
</dbReference>
<gene>
    <name evidence="9" type="ORF">GMB86_10495</name>
</gene>
<feature type="transmembrane region" description="Helical" evidence="7">
    <location>
        <begin position="6"/>
        <end position="23"/>
    </location>
</feature>
<comment type="subcellular location">
    <subcellularLocation>
        <location evidence="1">Cell membrane</location>
        <topology evidence="1">Multi-pass membrane protein</topology>
    </subcellularLocation>
</comment>
<evidence type="ECO:0000256" key="7">
    <source>
        <dbReference type="SAM" id="Phobius"/>
    </source>
</evidence>
<feature type="transmembrane region" description="Helical" evidence="7">
    <location>
        <begin position="56"/>
        <end position="77"/>
    </location>
</feature>
<dbReference type="PANTHER" id="PTHR34582">
    <property type="entry name" value="UPF0702 TRANSMEMBRANE PROTEIN YCAP"/>
    <property type="match status" value="1"/>
</dbReference>
<evidence type="ECO:0000256" key="5">
    <source>
        <dbReference type="ARBA" id="ARBA00022989"/>
    </source>
</evidence>
<evidence type="ECO:0000256" key="4">
    <source>
        <dbReference type="ARBA" id="ARBA00022692"/>
    </source>
</evidence>
<evidence type="ECO:0000259" key="8">
    <source>
        <dbReference type="Pfam" id="PF04239"/>
    </source>
</evidence>
<evidence type="ECO:0000256" key="2">
    <source>
        <dbReference type="ARBA" id="ARBA00006448"/>
    </source>
</evidence>
<evidence type="ECO:0000256" key="1">
    <source>
        <dbReference type="ARBA" id="ARBA00004651"/>
    </source>
</evidence>
<keyword evidence="4 7" id="KW-0812">Transmembrane</keyword>
<comment type="similarity">
    <text evidence="2">Belongs to the UPF0702 family.</text>
</comment>
<accession>A0A6N8CTW2</accession>